<keyword evidence="2" id="KW-0819">tRNA processing</keyword>
<dbReference type="InterPro" id="IPR020103">
    <property type="entry name" value="PsdUridine_synth_cat_dom_sf"/>
</dbReference>
<evidence type="ECO:0000313" key="7">
    <source>
        <dbReference type="Proteomes" id="UP001146793"/>
    </source>
</evidence>
<feature type="compositionally biased region" description="Basic residues" evidence="5">
    <location>
        <begin position="28"/>
        <end position="62"/>
    </location>
</feature>
<gene>
    <name evidence="6" type="ORF">M0812_27682</name>
</gene>
<dbReference type="PANTHER" id="PTHR11142:SF4">
    <property type="entry name" value="PSEUDOURIDYLATE SYNTHASE 1 HOMOLOG"/>
    <property type="match status" value="1"/>
</dbReference>
<dbReference type="GO" id="GO:0003723">
    <property type="term" value="F:RNA binding"/>
    <property type="evidence" value="ECO:0007669"/>
    <property type="project" value="InterPro"/>
</dbReference>
<dbReference type="InterPro" id="IPR020095">
    <property type="entry name" value="PsdUridine_synth_TruA_C"/>
</dbReference>
<name>A0AAV7Y5Y8_9EUKA</name>
<reference evidence="6" key="1">
    <citation type="submission" date="2022-08" db="EMBL/GenBank/DDBJ databases">
        <title>Novel sulphate-reducing endosymbionts in the free-living metamonad Anaeramoeba.</title>
        <authorList>
            <person name="Jerlstrom-Hultqvist J."/>
            <person name="Cepicka I."/>
            <person name="Gallot-Lavallee L."/>
            <person name="Salas-Leiva D."/>
            <person name="Curtis B.A."/>
            <person name="Zahonova K."/>
            <person name="Pipaliya S."/>
            <person name="Dacks J."/>
            <person name="Roger A.J."/>
        </authorList>
    </citation>
    <scope>NUCLEOTIDE SEQUENCE</scope>
    <source>
        <strain evidence="6">Busselton2</strain>
    </source>
</reference>
<dbReference type="Gene3D" id="3.30.70.660">
    <property type="entry name" value="Pseudouridine synthase I, catalytic domain, C-terminal subdomain"/>
    <property type="match status" value="1"/>
</dbReference>
<evidence type="ECO:0000256" key="5">
    <source>
        <dbReference type="SAM" id="MobiDB-lite"/>
    </source>
</evidence>
<comment type="similarity">
    <text evidence="1">Belongs to the tRNA pseudouridine synthase TruA family.</text>
</comment>
<dbReference type="SUPFAM" id="SSF55120">
    <property type="entry name" value="Pseudouridine synthase"/>
    <property type="match status" value="1"/>
</dbReference>
<evidence type="ECO:0000313" key="6">
    <source>
        <dbReference type="EMBL" id="KAJ3425247.1"/>
    </source>
</evidence>
<dbReference type="PANTHER" id="PTHR11142">
    <property type="entry name" value="PSEUDOURIDYLATE SYNTHASE"/>
    <property type="match status" value="1"/>
</dbReference>
<dbReference type="InterPro" id="IPR020094">
    <property type="entry name" value="TruA/RsuA/RluB/E/F_N"/>
</dbReference>
<keyword evidence="3" id="KW-0413">Isomerase</keyword>
<dbReference type="GO" id="GO:0009982">
    <property type="term" value="F:pseudouridine synthase activity"/>
    <property type="evidence" value="ECO:0007669"/>
    <property type="project" value="InterPro"/>
</dbReference>
<comment type="caution">
    <text evidence="6">The sequence shown here is derived from an EMBL/GenBank/DDBJ whole genome shotgun (WGS) entry which is preliminary data.</text>
</comment>
<dbReference type="Proteomes" id="UP001146793">
    <property type="component" value="Unassembled WGS sequence"/>
</dbReference>
<dbReference type="GO" id="GO:0031119">
    <property type="term" value="P:tRNA pseudouridine synthesis"/>
    <property type="evidence" value="ECO:0007669"/>
    <property type="project" value="UniProtKB-ARBA"/>
</dbReference>
<evidence type="ECO:0000256" key="3">
    <source>
        <dbReference type="ARBA" id="ARBA00023235"/>
    </source>
</evidence>
<evidence type="ECO:0000256" key="2">
    <source>
        <dbReference type="ARBA" id="ARBA00022694"/>
    </source>
</evidence>
<sequence length="461" mass="54240">MGTTWTKENKLAPKVLNKHPIMVQQQNKKTKKHTHQQKVKQKGKVKEKERKKKSTNNRKRSYQTRDSTQEPILQVKNKQLFLMEKQKRKRLITNKSKSRVVMMFSYNGNNYSGLKYLYGKKKKNTKTIELELLKALNLNKFIKLNLGDNLKKIGWSRSCCTEKGVNALRQYVSFKMQSNFNEQNTVNQINQKLPNDIRVWGLRRVPKSFNCHKKADSRVFRFILPTFLLVGKNIQFYQFQSQSQSQPNSQFIDNKIRFDNFNERALDYLNNEIFSKFVNSTCINQNNNNIRNSNNKIRHSNDNINSNSIDHYKIKTMIAEQPQIIDGIEFTTIKIHSKMFFLHQIRFLITLAVLIMRGALQPEILIGKNLHPKSFNLKIELIPSIGLVLERVFYENYNKQKDRGLKNGEIHFNAKDSQINSFLNSAIITQIIGVEKERHIFKSWLDFYSNSPIENIFNEIN</sequence>
<evidence type="ECO:0000256" key="4">
    <source>
        <dbReference type="ARBA" id="ARBA00036943"/>
    </source>
</evidence>
<dbReference type="GO" id="GO:1990481">
    <property type="term" value="P:mRNA pseudouridine synthesis"/>
    <property type="evidence" value="ECO:0007669"/>
    <property type="project" value="TreeGrafter"/>
</dbReference>
<accession>A0AAV7Y5Y8</accession>
<protein>
    <submittedName>
        <fullName evidence="6">tRNA pseudouridine synthase a</fullName>
    </submittedName>
</protein>
<dbReference type="EMBL" id="JANTQA010000070">
    <property type="protein sequence ID" value="KAJ3425247.1"/>
    <property type="molecule type" value="Genomic_DNA"/>
</dbReference>
<dbReference type="InterPro" id="IPR001406">
    <property type="entry name" value="PsdUridine_synth_TruA"/>
</dbReference>
<proteinExistence type="inferred from homology"/>
<feature type="region of interest" description="Disordered" evidence="5">
    <location>
        <begin position="1"/>
        <end position="69"/>
    </location>
</feature>
<dbReference type="AlphaFoldDB" id="A0AAV7Y5Y8"/>
<comment type="catalytic activity">
    <reaction evidence="4">
        <text>a uridine in tRNA = a pseudouridine in tRNA</text>
        <dbReference type="Rhea" id="RHEA:54572"/>
        <dbReference type="Rhea" id="RHEA-COMP:13339"/>
        <dbReference type="Rhea" id="RHEA-COMP:13934"/>
        <dbReference type="ChEBI" id="CHEBI:65314"/>
        <dbReference type="ChEBI" id="CHEBI:65315"/>
    </reaction>
</comment>
<dbReference type="FunFam" id="3.30.70.580:FF:000002">
    <property type="entry name" value="tRNA pseudouridine synthase"/>
    <property type="match status" value="1"/>
</dbReference>
<organism evidence="6 7">
    <name type="scientific">Anaeramoeba flamelloides</name>
    <dbReference type="NCBI Taxonomy" id="1746091"/>
    <lineage>
        <taxon>Eukaryota</taxon>
        <taxon>Metamonada</taxon>
        <taxon>Anaeramoebidae</taxon>
        <taxon>Anaeramoeba</taxon>
    </lineage>
</organism>
<dbReference type="Gene3D" id="3.30.70.580">
    <property type="entry name" value="Pseudouridine synthase I, catalytic domain, N-terminal subdomain"/>
    <property type="match status" value="1"/>
</dbReference>
<dbReference type="GO" id="GO:0005634">
    <property type="term" value="C:nucleus"/>
    <property type="evidence" value="ECO:0007669"/>
    <property type="project" value="TreeGrafter"/>
</dbReference>
<evidence type="ECO:0000256" key="1">
    <source>
        <dbReference type="ARBA" id="ARBA00009375"/>
    </source>
</evidence>